<organism evidence="1 2">
    <name type="scientific">Paraglomus brasilianum</name>
    <dbReference type="NCBI Taxonomy" id="144538"/>
    <lineage>
        <taxon>Eukaryota</taxon>
        <taxon>Fungi</taxon>
        <taxon>Fungi incertae sedis</taxon>
        <taxon>Mucoromycota</taxon>
        <taxon>Glomeromycotina</taxon>
        <taxon>Glomeromycetes</taxon>
        <taxon>Paraglomerales</taxon>
        <taxon>Paraglomeraceae</taxon>
        <taxon>Paraglomus</taxon>
    </lineage>
</organism>
<gene>
    <name evidence="1" type="ORF">PBRASI_LOCUS8401</name>
</gene>
<dbReference type="Gene3D" id="3.40.50.720">
    <property type="entry name" value="NAD(P)-binding Rossmann-like Domain"/>
    <property type="match status" value="1"/>
</dbReference>
<proteinExistence type="predicted"/>
<name>A0A9N9CTR4_9GLOM</name>
<evidence type="ECO:0000313" key="1">
    <source>
        <dbReference type="EMBL" id="CAG8615347.1"/>
    </source>
</evidence>
<comment type="caution">
    <text evidence="1">The sequence shown here is derived from an EMBL/GenBank/DDBJ whole genome shotgun (WGS) entry which is preliminary data.</text>
</comment>
<dbReference type="AlphaFoldDB" id="A0A9N9CTR4"/>
<dbReference type="OrthoDB" id="2448946at2759"/>
<sequence>MKDYPFALIDMDEALPIPFGLVRYVVAPDHPEVKDISVAESKPYYDAIVLSYGASAERNWESKATTDC</sequence>
<evidence type="ECO:0000313" key="2">
    <source>
        <dbReference type="Proteomes" id="UP000789739"/>
    </source>
</evidence>
<keyword evidence="2" id="KW-1185">Reference proteome</keyword>
<dbReference type="SUPFAM" id="SSF51971">
    <property type="entry name" value="Nucleotide-binding domain"/>
    <property type="match status" value="1"/>
</dbReference>
<reference evidence="1" key="1">
    <citation type="submission" date="2021-06" db="EMBL/GenBank/DDBJ databases">
        <authorList>
            <person name="Kallberg Y."/>
            <person name="Tangrot J."/>
            <person name="Rosling A."/>
        </authorList>
    </citation>
    <scope>NUCLEOTIDE SEQUENCE</scope>
    <source>
        <strain evidence="1">BR232B</strain>
    </source>
</reference>
<dbReference type="Proteomes" id="UP000789739">
    <property type="component" value="Unassembled WGS sequence"/>
</dbReference>
<dbReference type="EMBL" id="CAJVPI010001492">
    <property type="protein sequence ID" value="CAG8615347.1"/>
    <property type="molecule type" value="Genomic_DNA"/>
</dbReference>
<dbReference type="Gene3D" id="3.50.50.60">
    <property type="entry name" value="FAD/NAD(P)-binding domain"/>
    <property type="match status" value="1"/>
</dbReference>
<accession>A0A9N9CTR4</accession>
<protein>
    <submittedName>
        <fullName evidence="1">5771_t:CDS:1</fullName>
    </submittedName>
</protein>
<dbReference type="InterPro" id="IPR036188">
    <property type="entry name" value="FAD/NAD-bd_sf"/>
</dbReference>